<feature type="domain" description="OmpA-like" evidence="12">
    <location>
        <begin position="314"/>
        <end position="427"/>
    </location>
</feature>
<evidence type="ECO:0000256" key="7">
    <source>
        <dbReference type="ARBA" id="ARBA00023136"/>
    </source>
</evidence>
<sequence length="427" mass="47161">MKKVTLVLTALFATVALYAQEESEIQLNEYNKWSIELSGGLLKPSSPFADGYSVNSIAPYQASLGVRYMMNEKFGVRANLGYASISEEDNSLPFETSYYRGTLEGVVNLGNLLEFSDWTETFGLLVHGGGGYSVINHEEPFELDEKDTTFNLMLGLTPQVRLSDRIALFADVSIIPNIGMERSWDGIEVIQTANRRIDDGLLYQVSAGINIYLGSESKHADWYSEKSVLLSKVEELEGRLAKVETDLIDSDQDGVPDYLDREPNTVSGVAVNTKGIAVDQNNNGIPDELEPSLDNRYVNESDYVVGGQGSGLNVEELLNKGYVNVYFKFNSTTPETYSLEAINYLIKYMKENPSANAELIGYADEIGNPSYNQTLSEKRANKVKDILVAAGIAQNRLTVTGNGEDASVEKSSAPARQLVRRVTFRLK</sequence>
<keyword evidence="5" id="KW-0406">Ion transport</keyword>
<evidence type="ECO:0000256" key="11">
    <source>
        <dbReference type="SAM" id="SignalP"/>
    </source>
</evidence>
<dbReference type="SUPFAM" id="SSF103647">
    <property type="entry name" value="TSP type-3 repeat"/>
    <property type="match status" value="1"/>
</dbReference>
<proteinExistence type="predicted"/>
<reference evidence="13 14" key="1">
    <citation type="submission" date="2018-07" db="EMBL/GenBank/DDBJ databases">
        <title>Genomic Encyclopedia of Type Strains, Phase IV (KMG-IV): sequencing the most valuable type-strain genomes for metagenomic binning, comparative biology and taxonomic classification.</title>
        <authorList>
            <person name="Goeker M."/>
        </authorList>
    </citation>
    <scope>NUCLEOTIDE SEQUENCE [LARGE SCALE GENOMIC DNA]</scope>
    <source>
        <strain evidence="13 14">DSM 101478</strain>
    </source>
</reference>
<keyword evidence="11" id="KW-0732">Signal</keyword>
<evidence type="ECO:0000256" key="9">
    <source>
        <dbReference type="PROSITE-ProRule" id="PRU00473"/>
    </source>
</evidence>
<dbReference type="PANTHER" id="PTHR30329">
    <property type="entry name" value="STATOR ELEMENT OF FLAGELLAR MOTOR COMPLEX"/>
    <property type="match status" value="1"/>
</dbReference>
<dbReference type="EMBL" id="QRAO01000003">
    <property type="protein sequence ID" value="RDK85266.1"/>
    <property type="molecule type" value="Genomic_DNA"/>
</dbReference>
<evidence type="ECO:0000256" key="2">
    <source>
        <dbReference type="ARBA" id="ARBA00022448"/>
    </source>
</evidence>
<dbReference type="Pfam" id="PF00691">
    <property type="entry name" value="OmpA"/>
    <property type="match status" value="1"/>
</dbReference>
<evidence type="ECO:0000313" key="14">
    <source>
        <dbReference type="Proteomes" id="UP000255317"/>
    </source>
</evidence>
<evidence type="ECO:0000313" key="13">
    <source>
        <dbReference type="EMBL" id="RDK85266.1"/>
    </source>
</evidence>
<organism evidence="13 14">
    <name type="scientific">Marinirhabdus gelatinilytica</name>
    <dbReference type="NCBI Taxonomy" id="1703343"/>
    <lineage>
        <taxon>Bacteria</taxon>
        <taxon>Pseudomonadati</taxon>
        <taxon>Bacteroidota</taxon>
        <taxon>Flavobacteriia</taxon>
        <taxon>Flavobacteriales</taxon>
        <taxon>Flavobacteriaceae</taxon>
    </lineage>
</organism>
<keyword evidence="3" id="KW-1134">Transmembrane beta strand</keyword>
<accession>A0A370QA65</accession>
<evidence type="ECO:0000259" key="12">
    <source>
        <dbReference type="PROSITE" id="PS51123"/>
    </source>
</evidence>
<dbReference type="InterPro" id="IPR006664">
    <property type="entry name" value="OMP_bac"/>
</dbReference>
<keyword evidence="14" id="KW-1185">Reference proteome</keyword>
<evidence type="ECO:0000256" key="4">
    <source>
        <dbReference type="ARBA" id="ARBA00022692"/>
    </source>
</evidence>
<dbReference type="GO" id="GO:0009279">
    <property type="term" value="C:cell outer membrane"/>
    <property type="evidence" value="ECO:0007669"/>
    <property type="project" value="UniProtKB-SubCell"/>
</dbReference>
<feature type="coiled-coil region" evidence="10">
    <location>
        <begin position="226"/>
        <end position="253"/>
    </location>
</feature>
<dbReference type="CDD" id="cd07185">
    <property type="entry name" value="OmpA_C-like"/>
    <property type="match status" value="1"/>
</dbReference>
<dbReference type="OrthoDB" id="1522982at2"/>
<dbReference type="AlphaFoldDB" id="A0A370QA65"/>
<dbReference type="GO" id="GO:0046930">
    <property type="term" value="C:pore complex"/>
    <property type="evidence" value="ECO:0007669"/>
    <property type="project" value="UniProtKB-KW"/>
</dbReference>
<dbReference type="PRINTS" id="PR01021">
    <property type="entry name" value="OMPADOMAIN"/>
</dbReference>
<feature type="chain" id="PRO_5016951433" evidence="11">
    <location>
        <begin position="20"/>
        <end position="427"/>
    </location>
</feature>
<dbReference type="InterPro" id="IPR028974">
    <property type="entry name" value="TSP_type-3_rpt"/>
</dbReference>
<dbReference type="InterPro" id="IPR006690">
    <property type="entry name" value="OMPA-like_CS"/>
</dbReference>
<dbReference type="PANTHER" id="PTHR30329:SF21">
    <property type="entry name" value="LIPOPROTEIN YIAD-RELATED"/>
    <property type="match status" value="1"/>
</dbReference>
<dbReference type="InterPro" id="IPR006665">
    <property type="entry name" value="OmpA-like"/>
</dbReference>
<dbReference type="Proteomes" id="UP000255317">
    <property type="component" value="Unassembled WGS sequence"/>
</dbReference>
<gene>
    <name evidence="13" type="ORF">C8D94_10384</name>
</gene>
<dbReference type="SUPFAM" id="SSF56925">
    <property type="entry name" value="OMPA-like"/>
    <property type="match status" value="1"/>
</dbReference>
<name>A0A370QA65_9FLAO</name>
<comment type="caution">
    <text evidence="13">The sequence shown here is derived from an EMBL/GenBank/DDBJ whole genome shotgun (WGS) entry which is preliminary data.</text>
</comment>
<comment type="subcellular location">
    <subcellularLocation>
        <location evidence="1">Cell outer membrane</location>
        <topology evidence="1">Multi-pass membrane protein</topology>
    </subcellularLocation>
</comment>
<dbReference type="GO" id="GO:0005509">
    <property type="term" value="F:calcium ion binding"/>
    <property type="evidence" value="ECO:0007669"/>
    <property type="project" value="InterPro"/>
</dbReference>
<evidence type="ECO:0000256" key="5">
    <source>
        <dbReference type="ARBA" id="ARBA00023065"/>
    </source>
</evidence>
<evidence type="ECO:0000256" key="6">
    <source>
        <dbReference type="ARBA" id="ARBA00023114"/>
    </source>
</evidence>
<dbReference type="Gene3D" id="2.40.160.20">
    <property type="match status" value="1"/>
</dbReference>
<dbReference type="InterPro" id="IPR050330">
    <property type="entry name" value="Bact_OuterMem_StrucFunc"/>
</dbReference>
<protein>
    <submittedName>
        <fullName evidence="13">OOP family OmpA-OmpF porin</fullName>
    </submittedName>
</protein>
<dbReference type="PROSITE" id="PS51123">
    <property type="entry name" value="OMPA_2"/>
    <property type="match status" value="1"/>
</dbReference>
<keyword evidence="7 9" id="KW-0472">Membrane</keyword>
<keyword evidence="8" id="KW-0998">Cell outer membrane</keyword>
<evidence type="ECO:0000256" key="1">
    <source>
        <dbReference type="ARBA" id="ARBA00004571"/>
    </source>
</evidence>
<keyword evidence="6" id="KW-0626">Porin</keyword>
<dbReference type="Gene3D" id="3.30.1330.60">
    <property type="entry name" value="OmpA-like domain"/>
    <property type="match status" value="1"/>
</dbReference>
<keyword evidence="10" id="KW-0175">Coiled coil</keyword>
<dbReference type="InterPro" id="IPR036737">
    <property type="entry name" value="OmpA-like_sf"/>
</dbReference>
<dbReference type="GO" id="GO:0006811">
    <property type="term" value="P:monoatomic ion transport"/>
    <property type="evidence" value="ECO:0007669"/>
    <property type="project" value="UniProtKB-KW"/>
</dbReference>
<dbReference type="PROSITE" id="PS01068">
    <property type="entry name" value="OMPA_1"/>
    <property type="match status" value="1"/>
</dbReference>
<evidence type="ECO:0000256" key="3">
    <source>
        <dbReference type="ARBA" id="ARBA00022452"/>
    </source>
</evidence>
<evidence type="ECO:0000256" key="10">
    <source>
        <dbReference type="SAM" id="Coils"/>
    </source>
</evidence>
<feature type="signal peptide" evidence="11">
    <location>
        <begin position="1"/>
        <end position="19"/>
    </location>
</feature>
<keyword evidence="4" id="KW-0812">Transmembrane</keyword>
<dbReference type="InterPro" id="IPR011250">
    <property type="entry name" value="OMP/PagP_B-barrel"/>
</dbReference>
<dbReference type="GO" id="GO:0015288">
    <property type="term" value="F:porin activity"/>
    <property type="evidence" value="ECO:0007669"/>
    <property type="project" value="UniProtKB-KW"/>
</dbReference>
<keyword evidence="2" id="KW-0813">Transport</keyword>
<evidence type="ECO:0000256" key="8">
    <source>
        <dbReference type="ARBA" id="ARBA00023237"/>
    </source>
</evidence>
<dbReference type="SUPFAM" id="SSF103088">
    <property type="entry name" value="OmpA-like"/>
    <property type="match status" value="1"/>
</dbReference>